<feature type="transmembrane region" description="Helical" evidence="1">
    <location>
        <begin position="72"/>
        <end position="87"/>
    </location>
</feature>
<name>A0A934U5A8_9NOCA</name>
<evidence type="ECO:0000313" key="2">
    <source>
        <dbReference type="EMBL" id="MBJ8341266.1"/>
    </source>
</evidence>
<keyword evidence="1" id="KW-0472">Membrane</keyword>
<sequence>MRMHPARSIWHVLLANSAAATGLSAWVAAGAVAAQVIDVDVPSLPAAIDIVVVLAAPLTVTARMASTENRHTALAALLTGALLLVWVRTELPLLGCPGWVRAASTIAGVAILATGLILAVFVRDRSPR</sequence>
<feature type="transmembrane region" description="Helical" evidence="1">
    <location>
        <begin position="43"/>
        <end position="60"/>
    </location>
</feature>
<evidence type="ECO:0000313" key="3">
    <source>
        <dbReference type="Proteomes" id="UP000655868"/>
    </source>
</evidence>
<keyword evidence="1" id="KW-1133">Transmembrane helix</keyword>
<reference evidence="2" key="1">
    <citation type="submission" date="2020-12" db="EMBL/GenBank/DDBJ databases">
        <title>Antrihabitans popcorni sp. nov. and Antrihabitans auranticaus sp. nov., isolated from a larva cave.</title>
        <authorList>
            <person name="Lee S.D."/>
            <person name="Kim I.S."/>
        </authorList>
    </citation>
    <scope>NUCLEOTIDE SEQUENCE</scope>
    <source>
        <strain evidence="2">YC3-6</strain>
    </source>
</reference>
<comment type="caution">
    <text evidence="2">The sequence shown here is derived from an EMBL/GenBank/DDBJ whole genome shotgun (WGS) entry which is preliminary data.</text>
</comment>
<dbReference type="RefSeq" id="WP_199706155.1">
    <property type="nucleotide sequence ID" value="NZ_JAEMNV010000007.1"/>
</dbReference>
<protein>
    <submittedName>
        <fullName evidence="2">Uncharacterized protein</fullName>
    </submittedName>
</protein>
<proteinExistence type="predicted"/>
<evidence type="ECO:0000256" key="1">
    <source>
        <dbReference type="SAM" id="Phobius"/>
    </source>
</evidence>
<dbReference type="Proteomes" id="UP000655868">
    <property type="component" value="Unassembled WGS sequence"/>
</dbReference>
<dbReference type="AlphaFoldDB" id="A0A934U5A8"/>
<gene>
    <name evidence="2" type="ORF">JGU71_20485</name>
</gene>
<dbReference type="EMBL" id="JAEMNV010000007">
    <property type="protein sequence ID" value="MBJ8341266.1"/>
    <property type="molecule type" value="Genomic_DNA"/>
</dbReference>
<feature type="transmembrane region" description="Helical" evidence="1">
    <location>
        <begin position="99"/>
        <end position="122"/>
    </location>
</feature>
<keyword evidence="1" id="KW-0812">Transmembrane</keyword>
<organism evidence="2 3">
    <name type="scientific">Antrihabitans stalagmiti</name>
    <dbReference type="NCBI Taxonomy" id="2799499"/>
    <lineage>
        <taxon>Bacteria</taxon>
        <taxon>Bacillati</taxon>
        <taxon>Actinomycetota</taxon>
        <taxon>Actinomycetes</taxon>
        <taxon>Mycobacteriales</taxon>
        <taxon>Nocardiaceae</taxon>
        <taxon>Antrihabitans</taxon>
    </lineage>
</organism>
<accession>A0A934U5A8</accession>
<keyword evidence="3" id="KW-1185">Reference proteome</keyword>